<evidence type="ECO:0000259" key="6">
    <source>
        <dbReference type="Pfam" id="PF13193"/>
    </source>
</evidence>
<keyword evidence="4" id="KW-0443">Lipid metabolism</keyword>
<dbReference type="SUPFAM" id="SSF56801">
    <property type="entry name" value="Acetyl-CoA synthetase-like"/>
    <property type="match status" value="1"/>
</dbReference>
<proteinExistence type="inferred from homology"/>
<dbReference type="Gene3D" id="3.30.300.30">
    <property type="match status" value="1"/>
</dbReference>
<dbReference type="FunFam" id="3.30.300.30:FF:000008">
    <property type="entry name" value="2,3-dihydroxybenzoate-AMP ligase"/>
    <property type="match status" value="1"/>
</dbReference>
<dbReference type="EMBL" id="PVUE01000001">
    <property type="protein sequence ID" value="PRZ44436.1"/>
    <property type="molecule type" value="Genomic_DNA"/>
</dbReference>
<accession>A0A2T1A755</accession>
<feature type="domain" description="AMP-dependent synthetase/ligase" evidence="5">
    <location>
        <begin position="22"/>
        <end position="399"/>
    </location>
</feature>
<organism evidence="7 8">
    <name type="scientific">Antricoccus suffuscus</name>
    <dbReference type="NCBI Taxonomy" id="1629062"/>
    <lineage>
        <taxon>Bacteria</taxon>
        <taxon>Bacillati</taxon>
        <taxon>Actinomycetota</taxon>
        <taxon>Actinomycetes</taxon>
        <taxon>Geodermatophilales</taxon>
        <taxon>Antricoccaceae</taxon>
        <taxon>Antricoccus</taxon>
    </lineage>
</organism>
<dbReference type="InterPro" id="IPR045851">
    <property type="entry name" value="AMP-bd_C_sf"/>
</dbReference>
<evidence type="ECO:0000256" key="3">
    <source>
        <dbReference type="ARBA" id="ARBA00022832"/>
    </source>
</evidence>
<dbReference type="Gene3D" id="3.40.50.12780">
    <property type="entry name" value="N-terminal domain of ligase-like"/>
    <property type="match status" value="1"/>
</dbReference>
<evidence type="ECO:0000256" key="1">
    <source>
        <dbReference type="ARBA" id="ARBA00006432"/>
    </source>
</evidence>
<dbReference type="Proteomes" id="UP000237752">
    <property type="component" value="Unassembled WGS sequence"/>
</dbReference>
<dbReference type="Pfam" id="PF00501">
    <property type="entry name" value="AMP-binding"/>
    <property type="match status" value="1"/>
</dbReference>
<dbReference type="AlphaFoldDB" id="A0A2T1A755"/>
<evidence type="ECO:0000256" key="2">
    <source>
        <dbReference type="ARBA" id="ARBA00022598"/>
    </source>
</evidence>
<dbReference type="PROSITE" id="PS00455">
    <property type="entry name" value="AMP_BINDING"/>
    <property type="match status" value="1"/>
</dbReference>
<evidence type="ECO:0000313" key="8">
    <source>
        <dbReference type="Proteomes" id="UP000237752"/>
    </source>
</evidence>
<dbReference type="InterPro" id="IPR000873">
    <property type="entry name" value="AMP-dep_synth/lig_dom"/>
</dbReference>
<keyword evidence="2" id="KW-0436">Ligase</keyword>
<dbReference type="PANTHER" id="PTHR43859">
    <property type="entry name" value="ACYL-ACTIVATING ENZYME"/>
    <property type="match status" value="1"/>
</dbReference>
<protein>
    <submittedName>
        <fullName evidence="7">Fatty-acyl-CoA synthase</fullName>
    </submittedName>
</protein>
<dbReference type="GO" id="GO:0016874">
    <property type="term" value="F:ligase activity"/>
    <property type="evidence" value="ECO:0007669"/>
    <property type="project" value="UniProtKB-KW"/>
</dbReference>
<evidence type="ECO:0000256" key="4">
    <source>
        <dbReference type="ARBA" id="ARBA00023098"/>
    </source>
</evidence>
<comment type="caution">
    <text evidence="7">The sequence shown here is derived from an EMBL/GenBank/DDBJ whole genome shotgun (WGS) entry which is preliminary data.</text>
</comment>
<dbReference type="GO" id="GO:0006631">
    <property type="term" value="P:fatty acid metabolic process"/>
    <property type="evidence" value="ECO:0007669"/>
    <property type="project" value="UniProtKB-KW"/>
</dbReference>
<gene>
    <name evidence="7" type="ORF">CLV47_101562</name>
</gene>
<dbReference type="Pfam" id="PF13193">
    <property type="entry name" value="AMP-binding_C"/>
    <property type="match status" value="1"/>
</dbReference>
<dbReference type="CDD" id="cd12119">
    <property type="entry name" value="ttLC_FACS_AlkK_like"/>
    <property type="match status" value="1"/>
</dbReference>
<dbReference type="PANTHER" id="PTHR43859:SF4">
    <property type="entry name" value="BUTANOATE--COA LIGASE AAE1-RELATED"/>
    <property type="match status" value="1"/>
</dbReference>
<feature type="domain" description="AMP-binding enzyme C-terminal" evidence="6">
    <location>
        <begin position="450"/>
        <end position="524"/>
    </location>
</feature>
<evidence type="ECO:0000259" key="5">
    <source>
        <dbReference type="Pfam" id="PF00501"/>
    </source>
</evidence>
<dbReference type="InterPro" id="IPR042099">
    <property type="entry name" value="ANL_N_sf"/>
</dbReference>
<dbReference type="NCBIfam" id="NF004837">
    <property type="entry name" value="PRK06187.1"/>
    <property type="match status" value="1"/>
</dbReference>
<dbReference type="OrthoDB" id="9803968at2"/>
<comment type="similarity">
    <text evidence="1">Belongs to the ATP-dependent AMP-binding enzyme family.</text>
</comment>
<sequence>MQGLMQDYPLTLVNIFHRMEQLYPDHLIITGGPKPSRFTYAEFADRTRRLGSALDTLGVSADGRVGSFCWNHVQHLELYYAIPCTGRVLHTLNIRLFPQQLTYITNHAEDEVVFVDRSLLPVLLPLIDTFTTVQKYVVIDDVPEGADGPEVPDDERFIDYEELIADQPRADFDIKDENQAASICYTSGTTGNPKGVVYSHRSMWLHASASTSTAGTDVKPTDTVMPIVPMFHANAWGFCHSAPMVGANIVFPASDMTPAGVARLIEDEKVTLAGGVPTIWQGIVPLFDQFDFSHLDRILCGGSAVPAALIEAWRPVGVLVWQAWGMTETNPVATGAIIDPRDQGKSEDELLPLRARAGTPFPGMEFRIVEPDTINPLPWDDTTTGDLQVRGPWAAREYYRPDAGVTLVTSDGWMSTGDVAAIDPFGSIKIVDRTKDLVKSGGEWISSVDIENLLMGHPAVREAAIVGIPHPKWDERPLACVVLAEGKSATAEELLDFLRPKIAKWWMPDAVEFIDEVPKTSVGKFSKKDLRTRFADYKLPGVE</sequence>
<keyword evidence="3" id="KW-0276">Fatty acid metabolism</keyword>
<keyword evidence="8" id="KW-1185">Reference proteome</keyword>
<name>A0A2T1A755_9ACTN</name>
<dbReference type="InterPro" id="IPR025110">
    <property type="entry name" value="AMP-bd_C"/>
</dbReference>
<dbReference type="RefSeq" id="WP_106347448.1">
    <property type="nucleotide sequence ID" value="NZ_PVUE01000001.1"/>
</dbReference>
<reference evidence="7 8" key="1">
    <citation type="submission" date="2018-03" db="EMBL/GenBank/DDBJ databases">
        <title>Genomic Encyclopedia of Archaeal and Bacterial Type Strains, Phase II (KMG-II): from individual species to whole genera.</title>
        <authorList>
            <person name="Goeker M."/>
        </authorList>
    </citation>
    <scope>NUCLEOTIDE SEQUENCE [LARGE SCALE GENOMIC DNA]</scope>
    <source>
        <strain evidence="7 8">DSM 100065</strain>
    </source>
</reference>
<evidence type="ECO:0000313" key="7">
    <source>
        <dbReference type="EMBL" id="PRZ44436.1"/>
    </source>
</evidence>
<dbReference type="InterPro" id="IPR020845">
    <property type="entry name" value="AMP-binding_CS"/>
</dbReference>